<evidence type="ECO:0000256" key="1">
    <source>
        <dbReference type="ARBA" id="ARBA00022517"/>
    </source>
</evidence>
<evidence type="ECO:0000256" key="6">
    <source>
        <dbReference type="ARBA" id="ARBA00044538"/>
    </source>
</evidence>
<dbReference type="GO" id="GO:0008234">
    <property type="term" value="F:cysteine-type peptidase activity"/>
    <property type="evidence" value="ECO:0007669"/>
    <property type="project" value="UniProtKB-KW"/>
</dbReference>
<proteinExistence type="inferred from homology"/>
<keyword evidence="8" id="KW-1185">Reference proteome</keyword>
<dbReference type="GO" id="GO:0006508">
    <property type="term" value="P:proteolysis"/>
    <property type="evidence" value="ECO:0007669"/>
    <property type="project" value="UniProtKB-KW"/>
</dbReference>
<dbReference type="SUPFAM" id="SSF118010">
    <property type="entry name" value="TM1457-like"/>
    <property type="match status" value="1"/>
</dbReference>
<keyword evidence="1" id="KW-0690">Ribosome biogenesis</keyword>
<keyword evidence="4" id="KW-0788">Thiol protease</keyword>
<keyword evidence="3" id="KW-0378">Hydrolase</keyword>
<evidence type="ECO:0000313" key="8">
    <source>
        <dbReference type="Proteomes" id="UP000050911"/>
    </source>
</evidence>
<evidence type="ECO:0000313" key="7">
    <source>
        <dbReference type="EMBL" id="KRK49265.1"/>
    </source>
</evidence>
<dbReference type="Pfam" id="PF04327">
    <property type="entry name" value="Peptidase_Prp"/>
    <property type="match status" value="1"/>
</dbReference>
<comment type="caution">
    <text evidence="7">The sequence shown here is derived from an EMBL/GenBank/DDBJ whole genome shotgun (WGS) entry which is preliminary data.</text>
</comment>
<sequence>MLSTLSTLNGGDILIQAGFDYDNADRIIGFKLTGHADHSPYGSDIVCAAVSALSISTVNGLDSVASVQPIIAADQEDGGYLSVRMPPVDDYMQDRISQALLRSFQNGLLDVEKQYSDYIRVQ</sequence>
<dbReference type="Proteomes" id="UP000050911">
    <property type="component" value="Unassembled WGS sequence"/>
</dbReference>
<reference evidence="7 8" key="1">
    <citation type="journal article" date="2015" name="Genome Announc.">
        <title>Expanding the biotechnology potential of lactobacilli through comparative genomics of 213 strains and associated genera.</title>
        <authorList>
            <person name="Sun Z."/>
            <person name="Harris H.M."/>
            <person name="McCann A."/>
            <person name="Guo C."/>
            <person name="Argimon S."/>
            <person name="Zhang W."/>
            <person name="Yang X."/>
            <person name="Jeffery I.B."/>
            <person name="Cooney J.C."/>
            <person name="Kagawa T.F."/>
            <person name="Liu W."/>
            <person name="Song Y."/>
            <person name="Salvetti E."/>
            <person name="Wrobel A."/>
            <person name="Rasinkangas P."/>
            <person name="Parkhill J."/>
            <person name="Rea M.C."/>
            <person name="O'Sullivan O."/>
            <person name="Ritari J."/>
            <person name="Douillard F.P."/>
            <person name="Paul Ross R."/>
            <person name="Yang R."/>
            <person name="Briner A.E."/>
            <person name="Felis G.E."/>
            <person name="de Vos W.M."/>
            <person name="Barrangou R."/>
            <person name="Klaenhammer T.R."/>
            <person name="Caufield P.W."/>
            <person name="Cui Y."/>
            <person name="Zhang H."/>
            <person name="O'Toole P.W."/>
        </authorList>
    </citation>
    <scope>NUCLEOTIDE SEQUENCE [LARGE SCALE GENOMIC DNA]</scope>
    <source>
        <strain evidence="7 8">JCM 15530</strain>
    </source>
</reference>
<dbReference type="EMBL" id="AZCX01000001">
    <property type="protein sequence ID" value="KRK49265.1"/>
    <property type="molecule type" value="Genomic_DNA"/>
</dbReference>
<protein>
    <recommendedName>
        <fullName evidence="6">Ribosomal processing cysteine protease Prp</fullName>
    </recommendedName>
</protein>
<name>A0A0R1I006_9LACO</name>
<dbReference type="PANTHER" id="PTHR39178">
    <property type="entry name" value="HYPOTHETICAL RIBOSOME-ASSOCIATED PROTEIN"/>
    <property type="match status" value="1"/>
</dbReference>
<dbReference type="GO" id="GO:0042254">
    <property type="term" value="P:ribosome biogenesis"/>
    <property type="evidence" value="ECO:0007669"/>
    <property type="project" value="UniProtKB-KW"/>
</dbReference>
<dbReference type="CDD" id="cd16332">
    <property type="entry name" value="Prp-like"/>
    <property type="match status" value="1"/>
</dbReference>
<evidence type="ECO:0000256" key="5">
    <source>
        <dbReference type="ARBA" id="ARBA00044503"/>
    </source>
</evidence>
<evidence type="ECO:0000256" key="3">
    <source>
        <dbReference type="ARBA" id="ARBA00022801"/>
    </source>
</evidence>
<dbReference type="STRING" id="1302272.FC96_GL000188"/>
<keyword evidence="2" id="KW-0645">Protease</keyword>
<comment type="similarity">
    <text evidence="5">Belongs to the Prp family.</text>
</comment>
<dbReference type="InterPro" id="IPR036764">
    <property type="entry name" value="Peptidase_Prp_sf"/>
</dbReference>
<dbReference type="PANTHER" id="PTHR39178:SF1">
    <property type="entry name" value="RIBOSOMAL-PROCESSING CYSTEINE PROTEASE PRP"/>
    <property type="match status" value="1"/>
</dbReference>
<accession>A0A0R1I006</accession>
<evidence type="ECO:0000256" key="2">
    <source>
        <dbReference type="ARBA" id="ARBA00022670"/>
    </source>
</evidence>
<dbReference type="Gene3D" id="3.30.70.1490">
    <property type="entry name" value="Cysteine protease Prp"/>
    <property type="match status" value="1"/>
</dbReference>
<gene>
    <name evidence="7" type="ORF">FC96_GL000188</name>
</gene>
<organism evidence="7 8">
    <name type="scientific">Secundilactobacillus kimchicus JCM 15530</name>
    <dbReference type="NCBI Taxonomy" id="1302272"/>
    <lineage>
        <taxon>Bacteria</taxon>
        <taxon>Bacillati</taxon>
        <taxon>Bacillota</taxon>
        <taxon>Bacilli</taxon>
        <taxon>Lactobacillales</taxon>
        <taxon>Lactobacillaceae</taxon>
        <taxon>Secundilactobacillus</taxon>
    </lineage>
</organism>
<evidence type="ECO:0000256" key="4">
    <source>
        <dbReference type="ARBA" id="ARBA00022807"/>
    </source>
</evidence>
<dbReference type="PATRIC" id="fig|1302272.5.peg.185"/>
<dbReference type="InterPro" id="IPR007422">
    <property type="entry name" value="Peptidase_Prp"/>
</dbReference>
<dbReference type="AlphaFoldDB" id="A0A0R1I006"/>